<feature type="region of interest" description="Disordered" evidence="2">
    <location>
        <begin position="342"/>
        <end position="375"/>
    </location>
</feature>
<proteinExistence type="inferred from homology"/>
<comment type="caution">
    <text evidence="3">The sequence shown here is derived from an EMBL/GenBank/DDBJ whole genome shotgun (WGS) entry which is preliminary data.</text>
</comment>
<sequence length="750" mass="86920">MGVRGLTTFIANRSDAYLRKYKLHDTYLVIDGNSLAANLYQTNRTRNDCFGGDYDKYEKTICKFFDILLQCNITPLIILDGAYEKKKLRTVFERLRNKVKTFEKINSTNQTYHKVFPLFVRELFVEVVLRLGIKVIRCDFEADYELACLARTLNCPVLSYDSDFFVYDVLYIPYVTLELVPHQLTNGFYLPCQLYEMEYFLKAYGGLNKSVVPLLAVLLGNDYINKNVFKDFYASLKLTKRKRLQNAAQRSISSVIKWLQNETYDSAIIKVLSKLPENKKQKAARSIKLVVEGYMCKKSDLLKDLDLNISTNKEVDFSIDTEKLLDQSKDIDALELDLQNSVLEDEDEETDDENSNNSDSDEDFTDLESDVEEEDDSCDVIPSWFKANFRKCLYPPAFMDILARNIYFCTPQLENYSNICSHKICVKIISAFNKILRYEHEQPLVYVARHQVSHLKKYETPACVVNLPTLHTLKDTSKEEAYAYIISILELDDTLMNVLADVPEHWQLYMLAIIYWIKNATPNASYSHVYSVVLCMIVMNEIRPRLNSHKHVAKFLLKYKHRLKVEDSPGISKSALLSSIKKEECIRCYTDLAKYFDMEPKMRQCAKSYDRSILDCFAQFQSSLLHIKYLNVLFTKPFSNCIVTEFYNGTFLYNMCANLEKRTNIDAYIDSLLRPFPAILKCFKTIISTLTTVISGNVVTVETKRRKRKRKRSAKLSVSSDDVHKSEDVKNEECDAVIDENNKFSLLNFV</sequence>
<dbReference type="PANTHER" id="PTHR15665">
    <property type="entry name" value="ASTEROID PROTEIN"/>
    <property type="match status" value="1"/>
</dbReference>
<dbReference type="AlphaFoldDB" id="A0AAN7PAJ5"/>
<keyword evidence="4" id="KW-1185">Reference proteome</keyword>
<evidence type="ECO:0000313" key="4">
    <source>
        <dbReference type="Proteomes" id="UP001353858"/>
    </source>
</evidence>
<protein>
    <recommendedName>
        <fullName evidence="5">Asteroid domain-containing protein</fullName>
    </recommendedName>
</protein>
<dbReference type="Proteomes" id="UP001353858">
    <property type="component" value="Unassembled WGS sequence"/>
</dbReference>
<reference evidence="4" key="1">
    <citation type="submission" date="2023-01" db="EMBL/GenBank/DDBJ databases">
        <title>Key to firefly adult light organ development and bioluminescence: homeobox transcription factors regulate luciferase expression and transportation to peroxisome.</title>
        <authorList>
            <person name="Fu X."/>
        </authorList>
    </citation>
    <scope>NUCLEOTIDE SEQUENCE [LARGE SCALE GENOMIC DNA]</scope>
</reference>
<dbReference type="PANTHER" id="PTHR15665:SF1">
    <property type="entry name" value="PROTEIN ASTEROID HOMOLOG 1"/>
    <property type="match status" value="1"/>
</dbReference>
<dbReference type="InterPro" id="IPR029060">
    <property type="entry name" value="PIN-like_dom_sf"/>
</dbReference>
<dbReference type="InterPro" id="IPR026832">
    <property type="entry name" value="Asteroid"/>
</dbReference>
<comment type="similarity">
    <text evidence="1">Belongs to the asteroid family.</text>
</comment>
<dbReference type="EMBL" id="JARPUR010000003">
    <property type="protein sequence ID" value="KAK4880133.1"/>
    <property type="molecule type" value="Genomic_DNA"/>
</dbReference>
<evidence type="ECO:0008006" key="5">
    <source>
        <dbReference type="Google" id="ProtNLM"/>
    </source>
</evidence>
<evidence type="ECO:0000256" key="1">
    <source>
        <dbReference type="ARBA" id="ARBA00007398"/>
    </source>
</evidence>
<evidence type="ECO:0000256" key="2">
    <source>
        <dbReference type="SAM" id="MobiDB-lite"/>
    </source>
</evidence>
<organism evidence="3 4">
    <name type="scientific">Aquatica leii</name>
    <dbReference type="NCBI Taxonomy" id="1421715"/>
    <lineage>
        <taxon>Eukaryota</taxon>
        <taxon>Metazoa</taxon>
        <taxon>Ecdysozoa</taxon>
        <taxon>Arthropoda</taxon>
        <taxon>Hexapoda</taxon>
        <taxon>Insecta</taxon>
        <taxon>Pterygota</taxon>
        <taxon>Neoptera</taxon>
        <taxon>Endopterygota</taxon>
        <taxon>Coleoptera</taxon>
        <taxon>Polyphaga</taxon>
        <taxon>Elateriformia</taxon>
        <taxon>Elateroidea</taxon>
        <taxon>Lampyridae</taxon>
        <taxon>Luciolinae</taxon>
        <taxon>Aquatica</taxon>
    </lineage>
</organism>
<name>A0AAN7PAJ5_9COLE</name>
<accession>A0AAN7PAJ5</accession>
<feature type="compositionally biased region" description="Acidic residues" evidence="2">
    <location>
        <begin position="343"/>
        <end position="375"/>
    </location>
</feature>
<dbReference type="SUPFAM" id="SSF88723">
    <property type="entry name" value="PIN domain-like"/>
    <property type="match status" value="1"/>
</dbReference>
<gene>
    <name evidence="3" type="ORF">RN001_008279</name>
</gene>
<dbReference type="Gene3D" id="3.40.50.1010">
    <property type="entry name" value="5'-nuclease"/>
    <property type="match status" value="1"/>
</dbReference>
<evidence type="ECO:0000313" key="3">
    <source>
        <dbReference type="EMBL" id="KAK4880133.1"/>
    </source>
</evidence>